<dbReference type="GO" id="GO:0034599">
    <property type="term" value="P:cellular response to oxidative stress"/>
    <property type="evidence" value="ECO:0007669"/>
    <property type="project" value="TreeGrafter"/>
</dbReference>
<dbReference type="InterPro" id="IPR050924">
    <property type="entry name" value="Peroxiredoxin_BCP/PrxQ"/>
</dbReference>
<dbReference type="AlphaFoldDB" id="A0A2G1BR85"/>
<evidence type="ECO:0000256" key="2">
    <source>
        <dbReference type="ARBA" id="ARBA00013017"/>
    </source>
</evidence>
<comment type="catalytic activity">
    <reaction evidence="11">
        <text>a hydroperoxide + [thioredoxin]-dithiol = an alcohol + [thioredoxin]-disulfide + H2O</text>
        <dbReference type="Rhea" id="RHEA:62620"/>
        <dbReference type="Rhea" id="RHEA-COMP:10698"/>
        <dbReference type="Rhea" id="RHEA-COMP:10700"/>
        <dbReference type="ChEBI" id="CHEBI:15377"/>
        <dbReference type="ChEBI" id="CHEBI:29950"/>
        <dbReference type="ChEBI" id="CHEBI:30879"/>
        <dbReference type="ChEBI" id="CHEBI:35924"/>
        <dbReference type="ChEBI" id="CHEBI:50058"/>
        <dbReference type="EC" id="1.11.1.24"/>
    </reaction>
</comment>
<evidence type="ECO:0000256" key="7">
    <source>
        <dbReference type="ARBA" id="ARBA00023284"/>
    </source>
</evidence>
<dbReference type="PANTHER" id="PTHR42801:SF7">
    <property type="entry name" value="SLL1159 PROTEIN"/>
    <property type="match status" value="1"/>
</dbReference>
<keyword evidence="5" id="KW-0560">Oxidoreductase</keyword>
<dbReference type="GO" id="GO:0008379">
    <property type="term" value="F:thioredoxin peroxidase activity"/>
    <property type="evidence" value="ECO:0007669"/>
    <property type="project" value="TreeGrafter"/>
</dbReference>
<dbReference type="EMBL" id="PDUU01000016">
    <property type="protein sequence ID" value="PHN96464.1"/>
    <property type="molecule type" value="Genomic_DNA"/>
</dbReference>
<keyword evidence="6" id="KW-1015">Disulfide bond</keyword>
<dbReference type="CDD" id="cd02970">
    <property type="entry name" value="PRX_like2"/>
    <property type="match status" value="1"/>
</dbReference>
<reference evidence="13 16" key="3">
    <citation type="submission" date="2023-07" db="EMBL/GenBank/DDBJ databases">
        <title>Genome content predicts the carbon catabolic preferences of heterotrophic bacteria.</title>
        <authorList>
            <person name="Gralka M."/>
        </authorList>
    </citation>
    <scope>NUCLEOTIDE SEQUENCE [LARGE SCALE GENOMIC DNA]</scope>
    <source>
        <strain evidence="13 16">4G03</strain>
    </source>
</reference>
<evidence type="ECO:0000256" key="5">
    <source>
        <dbReference type="ARBA" id="ARBA00023002"/>
    </source>
</evidence>
<protein>
    <recommendedName>
        <fullName evidence="2">thioredoxin-dependent peroxiredoxin</fullName>
        <ecNumber evidence="2">1.11.1.24</ecNumber>
    </recommendedName>
    <alternativeName>
        <fullName evidence="8">Thioredoxin peroxidase</fullName>
    </alternativeName>
    <alternativeName>
        <fullName evidence="10">Thioredoxin-dependent peroxiredoxin Bcp</fullName>
    </alternativeName>
</protein>
<evidence type="ECO:0000256" key="3">
    <source>
        <dbReference type="ARBA" id="ARBA00022559"/>
    </source>
</evidence>
<dbReference type="Proteomes" id="UP000222163">
    <property type="component" value="Unassembled WGS sequence"/>
</dbReference>
<gene>
    <name evidence="14" type="ORF">CSC81_13985</name>
    <name evidence="13" type="ORF">Q8W23_05470</name>
</gene>
<dbReference type="InterPro" id="IPR013766">
    <property type="entry name" value="Thioredoxin_domain"/>
</dbReference>
<dbReference type="PANTHER" id="PTHR42801">
    <property type="entry name" value="THIOREDOXIN-DEPENDENT PEROXIDE REDUCTASE"/>
    <property type="match status" value="1"/>
</dbReference>
<reference evidence="14" key="2">
    <citation type="submission" date="2017-10" db="EMBL/GenBank/DDBJ databases">
        <authorList>
            <person name="Enke T.N."/>
            <person name="Cordero O.X."/>
        </authorList>
    </citation>
    <scope>NUCLEOTIDE SEQUENCE</scope>
    <source>
        <strain evidence="14">4G03</strain>
    </source>
</reference>
<keyword evidence="3" id="KW-0575">Peroxidase</keyword>
<evidence type="ECO:0000313" key="16">
    <source>
        <dbReference type="Proteomes" id="UP001242342"/>
    </source>
</evidence>
<reference evidence="14 15" key="1">
    <citation type="journal article" date="2016" name="Nat. Commun.">
        <title>Microbial interactions lead to rapid micro-scale successions on model marine particles.</title>
        <authorList>
            <person name="Datta M.S."/>
            <person name="Sliwerska E."/>
            <person name="Gore J."/>
            <person name="Polz M.F."/>
            <person name="Cordero O.X."/>
        </authorList>
    </citation>
    <scope>NUCLEOTIDE SEQUENCE [LARGE SCALE GENOMIC DNA]</scope>
    <source>
        <strain evidence="14 15">4G03</strain>
    </source>
</reference>
<keyword evidence="4" id="KW-0049">Antioxidant</keyword>
<feature type="domain" description="Thioredoxin" evidence="12">
    <location>
        <begin position="43"/>
        <end position="215"/>
    </location>
</feature>
<name>A0A2G1BR85_9FLAO</name>
<keyword evidence="7" id="KW-0676">Redox-active center</keyword>
<evidence type="ECO:0000256" key="9">
    <source>
        <dbReference type="ARBA" id="ARBA00038489"/>
    </source>
</evidence>
<dbReference type="EC" id="1.11.1.24" evidence="2"/>
<comment type="function">
    <text evidence="1">Thiol-specific peroxidase that catalyzes the reduction of hydrogen peroxide and organic hydroperoxides to water and alcohols, respectively. Plays a role in cell protection against oxidative stress by detoxifying peroxides and as sensor of hydrogen peroxide-mediated signaling events.</text>
</comment>
<accession>A0A2G1BR85</accession>
<comment type="similarity">
    <text evidence="9">Belongs to the peroxiredoxin family. BCP/PrxQ subfamily.</text>
</comment>
<dbReference type="InterPro" id="IPR036249">
    <property type="entry name" value="Thioredoxin-like_sf"/>
</dbReference>
<evidence type="ECO:0000313" key="14">
    <source>
        <dbReference type="EMBL" id="PHN96464.1"/>
    </source>
</evidence>
<proteinExistence type="inferred from homology"/>
<sequence length="218" mass="24731">MNLSKSLAERKATNKQNIPAEKWTIMEASTNKLKAQSLSTEALQTGDTLPSFTLPNVNNKNISLTDFKEDFLVISFYRGGWCPFCNMELRALQNILPQLSKLNTALVAISPETPDNSLTTSEKNELTFSVLSDFENQYAKSLGLVFQLPKDLRAVYHSFNLDVDKHNGNKDYELPMPATYIVNKEREVIYNFTPEDYTERLDPEKVLAIISEATLQKQ</sequence>
<dbReference type="GO" id="GO:0045454">
    <property type="term" value="P:cell redox homeostasis"/>
    <property type="evidence" value="ECO:0007669"/>
    <property type="project" value="TreeGrafter"/>
</dbReference>
<comment type="caution">
    <text evidence="14">The sequence shown here is derived from an EMBL/GenBank/DDBJ whole genome shotgun (WGS) entry which is preliminary data.</text>
</comment>
<dbReference type="InterPro" id="IPR000866">
    <property type="entry name" value="AhpC/TSA"/>
</dbReference>
<evidence type="ECO:0000256" key="8">
    <source>
        <dbReference type="ARBA" id="ARBA00032824"/>
    </source>
</evidence>
<dbReference type="Proteomes" id="UP001242342">
    <property type="component" value="Unassembled WGS sequence"/>
</dbReference>
<keyword evidence="16" id="KW-1185">Reference proteome</keyword>
<dbReference type="RefSeq" id="WP_099216363.1">
    <property type="nucleotide sequence ID" value="NZ_JAUYVU010000003.1"/>
</dbReference>
<dbReference type="Gene3D" id="3.40.30.10">
    <property type="entry name" value="Glutaredoxin"/>
    <property type="match status" value="1"/>
</dbReference>
<evidence type="ECO:0000256" key="1">
    <source>
        <dbReference type="ARBA" id="ARBA00003330"/>
    </source>
</evidence>
<evidence type="ECO:0000256" key="11">
    <source>
        <dbReference type="ARBA" id="ARBA00049091"/>
    </source>
</evidence>
<evidence type="ECO:0000313" key="13">
    <source>
        <dbReference type="EMBL" id="MDP2540923.1"/>
    </source>
</evidence>
<dbReference type="PROSITE" id="PS51352">
    <property type="entry name" value="THIOREDOXIN_2"/>
    <property type="match status" value="1"/>
</dbReference>
<evidence type="ECO:0000313" key="15">
    <source>
        <dbReference type="Proteomes" id="UP000222163"/>
    </source>
</evidence>
<organism evidence="14 15">
    <name type="scientific">Tenacibaculum discolor</name>
    <dbReference type="NCBI Taxonomy" id="361581"/>
    <lineage>
        <taxon>Bacteria</taxon>
        <taxon>Pseudomonadati</taxon>
        <taxon>Bacteroidota</taxon>
        <taxon>Flavobacteriia</taxon>
        <taxon>Flavobacteriales</taxon>
        <taxon>Flavobacteriaceae</taxon>
        <taxon>Tenacibaculum</taxon>
    </lineage>
</organism>
<dbReference type="GO" id="GO:0005737">
    <property type="term" value="C:cytoplasm"/>
    <property type="evidence" value="ECO:0007669"/>
    <property type="project" value="TreeGrafter"/>
</dbReference>
<evidence type="ECO:0000256" key="10">
    <source>
        <dbReference type="ARBA" id="ARBA00042639"/>
    </source>
</evidence>
<dbReference type="SUPFAM" id="SSF52833">
    <property type="entry name" value="Thioredoxin-like"/>
    <property type="match status" value="1"/>
</dbReference>
<evidence type="ECO:0000256" key="4">
    <source>
        <dbReference type="ARBA" id="ARBA00022862"/>
    </source>
</evidence>
<dbReference type="EMBL" id="JAUYVU010000003">
    <property type="protein sequence ID" value="MDP2540923.1"/>
    <property type="molecule type" value="Genomic_DNA"/>
</dbReference>
<evidence type="ECO:0000259" key="12">
    <source>
        <dbReference type="PROSITE" id="PS51352"/>
    </source>
</evidence>
<dbReference type="Pfam" id="PF00578">
    <property type="entry name" value="AhpC-TSA"/>
    <property type="match status" value="1"/>
</dbReference>
<evidence type="ECO:0000256" key="6">
    <source>
        <dbReference type="ARBA" id="ARBA00023157"/>
    </source>
</evidence>